<accession>A0A0W8C0C7</accession>
<reference evidence="2 3" key="1">
    <citation type="submission" date="2015-11" db="EMBL/GenBank/DDBJ databases">
        <title>Genomes and virulence difference between two physiological races of Phytophthora nicotianae.</title>
        <authorList>
            <person name="Liu H."/>
            <person name="Ma X."/>
            <person name="Yu H."/>
            <person name="Fang D."/>
            <person name="Li Y."/>
            <person name="Wang X."/>
            <person name="Wang W."/>
            <person name="Dong Y."/>
            <person name="Xiao B."/>
        </authorList>
    </citation>
    <scope>NUCLEOTIDE SEQUENCE [LARGE SCALE GENOMIC DNA]</scope>
    <source>
        <strain evidence="3">race 0</strain>
    </source>
</reference>
<protein>
    <submittedName>
        <fullName evidence="2">Uncharacterized protein</fullName>
    </submittedName>
</protein>
<evidence type="ECO:0000256" key="1">
    <source>
        <dbReference type="SAM" id="Coils"/>
    </source>
</evidence>
<evidence type="ECO:0000313" key="2">
    <source>
        <dbReference type="EMBL" id="KUF77547.1"/>
    </source>
</evidence>
<dbReference type="SUPFAM" id="SSF109755">
    <property type="entry name" value="PhoU-like"/>
    <property type="match status" value="1"/>
</dbReference>
<feature type="coiled-coil region" evidence="1">
    <location>
        <begin position="183"/>
        <end position="246"/>
    </location>
</feature>
<sequence length="562" mass="63993">MDHEASHEHKNRDMMLDEDLDALTTSLQNERKWRNVQVVLPESFELVARVLTHQAQLIQKLEHRIEEMDRARSIESSSDHAVALEERICSDVRRRIVKLRKEFTGRVDQQQTMIEQINEVLETKDQQHQERVSKIEQNVEQQCSQIQDKLEQLAHSTKRQLKDQELHFKSAYALNGDKLVQLRQEIIQQVEDLELKLMKSETSREAAVPVIKEVTVATPEMHEKDVNAIRGDMARVSLNIKEAEARIDYQCAALRQELMMAIGKMPCKSEITKLLSRKMDAMDAWKQLAEKADSARVEEVACSLMDSIQRYQESTMGDVDRLKQLNDSKADALELVQIKHNMHNILSVAESIQHELSALQREVNEKMTVADVKELLDSQSTMNGVQEAIKQVENAAVGGFATKDQCENINHQIQAIIRQLRSEIYQARYIWKDGRPSAKQTIQWSAQVVNTNADIFLWQFGSDEVKLLLPGLYHLQAAFFTNYSPAIQVLVNGEPAVLMRSSNDKKVATCSASCEVQRLHHSAGNVAGLSVEVFLALPARALVAISYDIDEKAQGFLNLRKL</sequence>
<evidence type="ECO:0000313" key="3">
    <source>
        <dbReference type="Proteomes" id="UP000052943"/>
    </source>
</evidence>
<dbReference type="EMBL" id="LNFO01005548">
    <property type="protein sequence ID" value="KUF77547.1"/>
    <property type="molecule type" value="Genomic_DNA"/>
</dbReference>
<gene>
    <name evidence="2" type="ORF">AM587_10005209</name>
</gene>
<dbReference type="STRING" id="4790.A0A0W8C0C7"/>
<dbReference type="OrthoDB" id="65833at2759"/>
<comment type="caution">
    <text evidence="2">The sequence shown here is derived from an EMBL/GenBank/DDBJ whole genome shotgun (WGS) entry which is preliminary data.</text>
</comment>
<dbReference type="PANTHER" id="PTHR40131">
    <property type="entry name" value="C1Q DOMAIN-CONTAINING PROTEIN"/>
    <property type="match status" value="1"/>
</dbReference>
<name>A0A0W8C0C7_PHYNI</name>
<organism evidence="2 3">
    <name type="scientific">Phytophthora nicotianae</name>
    <name type="common">Potato buckeye rot agent</name>
    <name type="synonym">Phytophthora parasitica</name>
    <dbReference type="NCBI Taxonomy" id="4792"/>
    <lineage>
        <taxon>Eukaryota</taxon>
        <taxon>Sar</taxon>
        <taxon>Stramenopiles</taxon>
        <taxon>Oomycota</taxon>
        <taxon>Peronosporomycetes</taxon>
        <taxon>Peronosporales</taxon>
        <taxon>Peronosporaceae</taxon>
        <taxon>Phytophthora</taxon>
    </lineage>
</organism>
<dbReference type="PANTHER" id="PTHR40131:SF1">
    <property type="entry name" value="C1Q DOMAIN-CONTAINING PROTEIN"/>
    <property type="match status" value="1"/>
</dbReference>
<proteinExistence type="predicted"/>
<feature type="coiled-coil region" evidence="1">
    <location>
        <begin position="118"/>
        <end position="156"/>
    </location>
</feature>
<dbReference type="AlphaFoldDB" id="A0A0W8C0C7"/>
<keyword evidence="1" id="KW-0175">Coiled coil</keyword>
<dbReference type="Proteomes" id="UP000052943">
    <property type="component" value="Unassembled WGS sequence"/>
</dbReference>